<sequence length="282" mass="31085">MNKFKEVLCKRRLDVPTGGRCRGIRVSSFRSLEWVMGSNTMERGRQPAKGAISRPQTKKHQTLTLTGVSAHSLGQVESLDIGECQRCFYLGLHVAIPVLKYSSSPTDLEAVCLVYTLSVSQFKFWDVGIKKCITPGPHGKNVYERALRNKAGLRRDARSKDIKPDNILLDEEGKKGVNLNTSTTSCNDGIDSGEDVKEGIPKEPELRAEENHFGKSTLNTPDRDSNLDLPVIDSLIQCDSSALDHVATYAGTSTRKREEGSLQNLEETQLALGDGADHNTEK</sequence>
<name>A0A7R9EVU9_9NEOP</name>
<feature type="region of interest" description="Disordered" evidence="1">
    <location>
        <begin position="252"/>
        <end position="282"/>
    </location>
</feature>
<dbReference type="AlphaFoldDB" id="A0A7R9EVU9"/>
<evidence type="ECO:0000256" key="1">
    <source>
        <dbReference type="SAM" id="MobiDB-lite"/>
    </source>
</evidence>
<accession>A0A7R9EVU9</accession>
<protein>
    <submittedName>
        <fullName evidence="2">Uncharacterized protein</fullName>
    </submittedName>
</protein>
<gene>
    <name evidence="2" type="ORF">TBIB3V08_LOCUS4734</name>
</gene>
<organism evidence="2">
    <name type="scientific">Timema bartmani</name>
    <dbReference type="NCBI Taxonomy" id="61472"/>
    <lineage>
        <taxon>Eukaryota</taxon>
        <taxon>Metazoa</taxon>
        <taxon>Ecdysozoa</taxon>
        <taxon>Arthropoda</taxon>
        <taxon>Hexapoda</taxon>
        <taxon>Insecta</taxon>
        <taxon>Pterygota</taxon>
        <taxon>Neoptera</taxon>
        <taxon>Polyneoptera</taxon>
        <taxon>Phasmatodea</taxon>
        <taxon>Timematodea</taxon>
        <taxon>Timematoidea</taxon>
        <taxon>Timematidae</taxon>
        <taxon>Timema</taxon>
    </lineage>
</organism>
<reference evidence="2" key="1">
    <citation type="submission" date="2020-11" db="EMBL/GenBank/DDBJ databases">
        <authorList>
            <person name="Tran Van P."/>
        </authorList>
    </citation>
    <scope>NUCLEOTIDE SEQUENCE</scope>
</reference>
<evidence type="ECO:0000313" key="2">
    <source>
        <dbReference type="EMBL" id="CAD7442297.1"/>
    </source>
</evidence>
<dbReference type="EMBL" id="OD565652">
    <property type="protein sequence ID" value="CAD7442297.1"/>
    <property type="molecule type" value="Genomic_DNA"/>
</dbReference>
<proteinExistence type="predicted"/>